<keyword evidence="2" id="KW-1185">Reference proteome</keyword>
<reference evidence="1 2" key="1">
    <citation type="submission" date="2010-02" db="EMBL/GenBank/DDBJ databases">
        <title>The Genome Sequence of Prevotella oris strain C735.</title>
        <authorList>
            <consortium name="The Broad Institute Genome Sequencing Platform"/>
            <person name="Ward D."/>
            <person name="Feldgarden M."/>
            <person name="Earl A."/>
            <person name="Young S.K."/>
            <person name="Zeng Q."/>
            <person name="Koehrsen M."/>
            <person name="Alvarado L."/>
            <person name="Berlin A."/>
            <person name="Bochicchio J."/>
            <person name="Borenstein D."/>
            <person name="Chapman S.B."/>
            <person name="Chen Z."/>
            <person name="Engels R."/>
            <person name="Freedman E."/>
            <person name="Gellesch M."/>
            <person name="Goldberg J."/>
            <person name="Griggs A."/>
            <person name="Gujja S."/>
            <person name="Heilman E."/>
            <person name="Heiman D."/>
            <person name="Hepburn T."/>
            <person name="Howarth C."/>
            <person name="Jen D."/>
            <person name="Larson L."/>
            <person name="Mehta T."/>
            <person name="Park D."/>
            <person name="Pearson M."/>
            <person name="Roberts A."/>
            <person name="Saif S."/>
            <person name="Shea T."/>
            <person name="Shenoy N."/>
            <person name="Sisk P."/>
            <person name="Stolte C."/>
            <person name="Sykes S."/>
            <person name="Thomson T."/>
            <person name="Walk T."/>
            <person name="White J."/>
            <person name="Yandava C."/>
            <person name="Sibley C.D."/>
            <person name="Field T.R."/>
            <person name="Grinwis M."/>
            <person name="Eshaghurshan C.S."/>
            <person name="Surette M.G."/>
            <person name="Haas B."/>
            <person name="Nusbaum C."/>
            <person name="Birren B."/>
        </authorList>
    </citation>
    <scope>NUCLEOTIDE SEQUENCE [LARGE SCALE GENOMIC DNA]</scope>
    <source>
        <strain evidence="1 2">C735</strain>
    </source>
</reference>
<accession>D7NE67</accession>
<sequence length="86" mass="9860">MTTWQDNRREVGWQLGTSCVFESPTLASEVSLRGIKWMHEMNPEQVQLFRIRHVIGRTKPVPGLKTTRSHYPEVGSFLANHGLSKI</sequence>
<evidence type="ECO:0000313" key="1">
    <source>
        <dbReference type="EMBL" id="EFI48214.1"/>
    </source>
</evidence>
<protein>
    <submittedName>
        <fullName evidence="1">Uncharacterized protein</fullName>
    </submittedName>
</protein>
<evidence type="ECO:0000313" key="2">
    <source>
        <dbReference type="Proteomes" id="UP000003805"/>
    </source>
</evidence>
<dbReference type="Proteomes" id="UP000003805">
    <property type="component" value="Unassembled WGS sequence"/>
</dbReference>
<dbReference type="HOGENOM" id="CLU_2495289_0_0_10"/>
<gene>
    <name evidence="1" type="ORF">HMPREF0665_01843</name>
</gene>
<dbReference type="AlphaFoldDB" id="D7NE67"/>
<dbReference type="EMBL" id="GL349569">
    <property type="protein sequence ID" value="EFI48214.1"/>
    <property type="molecule type" value="Genomic_DNA"/>
</dbReference>
<proteinExistence type="predicted"/>
<dbReference type="RefSeq" id="WP_004378136.1">
    <property type="nucleotide sequence ID" value="NZ_GL349569.1"/>
</dbReference>
<organism evidence="1 2">
    <name type="scientific">Segatella oris C735</name>
    <dbReference type="NCBI Taxonomy" id="563008"/>
    <lineage>
        <taxon>Bacteria</taxon>
        <taxon>Pseudomonadati</taxon>
        <taxon>Bacteroidota</taxon>
        <taxon>Bacteroidia</taxon>
        <taxon>Bacteroidales</taxon>
        <taxon>Prevotellaceae</taxon>
        <taxon>Segatella</taxon>
    </lineage>
</organism>
<name>D7NE67_9BACT</name>